<evidence type="ECO:0000313" key="13">
    <source>
        <dbReference type="EMBL" id="KAJ8361012.1"/>
    </source>
</evidence>
<evidence type="ECO:0000256" key="10">
    <source>
        <dbReference type="RuleBase" id="RU367107"/>
    </source>
</evidence>
<feature type="compositionally biased region" description="Basic and acidic residues" evidence="11">
    <location>
        <begin position="174"/>
        <end position="183"/>
    </location>
</feature>
<evidence type="ECO:0000256" key="8">
    <source>
        <dbReference type="ARBA" id="ARBA00023242"/>
    </source>
</evidence>
<comment type="similarity">
    <text evidence="1 10">Belongs to the RAP1 family.</text>
</comment>
<feature type="compositionally biased region" description="Acidic residues" evidence="11">
    <location>
        <begin position="318"/>
        <end position="336"/>
    </location>
</feature>
<dbReference type="OrthoDB" id="435460at2759"/>
<keyword evidence="7 10" id="KW-0804">Transcription</keyword>
<keyword evidence="5 10" id="KW-0805">Transcription regulation</keyword>
<keyword evidence="14" id="KW-1185">Reference proteome</keyword>
<evidence type="ECO:0000256" key="3">
    <source>
        <dbReference type="ARBA" id="ARBA00022454"/>
    </source>
</evidence>
<feature type="compositionally biased region" description="Basic and acidic residues" evidence="11">
    <location>
        <begin position="269"/>
        <end position="278"/>
    </location>
</feature>
<organism evidence="13 14">
    <name type="scientific">Synaphobranchus kaupii</name>
    <name type="common">Kaup's arrowtooth eel</name>
    <dbReference type="NCBI Taxonomy" id="118154"/>
    <lineage>
        <taxon>Eukaryota</taxon>
        <taxon>Metazoa</taxon>
        <taxon>Chordata</taxon>
        <taxon>Craniata</taxon>
        <taxon>Vertebrata</taxon>
        <taxon>Euteleostomi</taxon>
        <taxon>Actinopterygii</taxon>
        <taxon>Neopterygii</taxon>
        <taxon>Teleostei</taxon>
        <taxon>Anguilliformes</taxon>
        <taxon>Synaphobranchidae</taxon>
        <taxon>Synaphobranchus</taxon>
    </lineage>
</organism>
<sequence>MRFFLRPGATKVQLQPIISAGGGVVCKVQEPNAILLMDPEEINEVPVSSAPKYVSSQYILDCVEKNQQLEVDDYRFRDDSVQINSANRKRKGIGRMGYSAEEDAAIMRFVQDHMQEVCGNRLWQHMERTAITNHSWQSMKDRYPQAPCKAAARGRHRGKTKVKKALQPSSEEENTNRSPERTHPQPSPDPTSRQSSPERAVPPLDKMHPCALPGAVQSHSLAGEGNSAGREVDAPNVKSTGTNGQLVVTEQVAGEEDEQRPTPKKRKLGILERAVKEFEDLDESDDNTPDLALSSTTSADREGLSKEIFTLTSAEVIQENDDDDNNEGDDDDDNEGNAEPQPEKASDVQLGPPDKDKGSEVSGPAPKTSEPLTSKVHMFLFDQESQEQEPSQPTCDTPFTQAQLENAKQQLRYLMKESMRGLGSVTKALLKNSGDVQAALQYLLSGQQGYLWDPRDDGLLRSAAGLLDLQEKYGKVAVARRIAFLDIE</sequence>
<evidence type="ECO:0000256" key="6">
    <source>
        <dbReference type="ARBA" id="ARBA00023159"/>
    </source>
</evidence>
<evidence type="ECO:0000256" key="4">
    <source>
        <dbReference type="ARBA" id="ARBA00022895"/>
    </source>
</evidence>
<protein>
    <recommendedName>
        <fullName evidence="2 10">Telomeric repeat-binding factor 2-interacting protein 1</fullName>
        <shortName evidence="10">TERF2-interacting telomeric protein 1</shortName>
    </recommendedName>
    <alternativeName>
        <fullName evidence="9 10">Repressor/activator protein 1 homolog</fullName>
    </alternativeName>
</protein>
<evidence type="ECO:0000256" key="7">
    <source>
        <dbReference type="ARBA" id="ARBA00023163"/>
    </source>
</evidence>
<dbReference type="EMBL" id="JAINUF010000005">
    <property type="protein sequence ID" value="KAJ8361012.1"/>
    <property type="molecule type" value="Genomic_DNA"/>
</dbReference>
<dbReference type="AlphaFoldDB" id="A0A9Q1FL61"/>
<dbReference type="SUPFAM" id="SSF52113">
    <property type="entry name" value="BRCT domain"/>
    <property type="match status" value="1"/>
</dbReference>
<gene>
    <name evidence="13" type="ORF">SKAU_G00175370</name>
</gene>
<dbReference type="PANTHER" id="PTHR16466:SF6">
    <property type="entry name" value="TELOMERIC REPEAT-BINDING FACTOR 2-INTERACTING PROTEIN 1"/>
    <property type="match status" value="1"/>
</dbReference>
<dbReference type="CDD" id="cd11655">
    <property type="entry name" value="rap1_myb-like"/>
    <property type="match status" value="1"/>
</dbReference>
<comment type="function">
    <text evidence="10">Acts both as a regulator of telomere function and as a transcription regulator. Involved in the regulation of telomere length and protection as a component of the shelterin complex (telosome). Does not bind DNA directly: recruited to telomeric double-stranded 5'-TTAGGG-3' repeats via its interaction with terf2. Independently of its function in telomeres, also acts as a transcription regulator: recruited to extratelomeric 5'-TTAGGG-3' sites via its association with terf2 or other factors, and regulates gene expression.</text>
</comment>
<feature type="region of interest" description="Disordered" evidence="11">
    <location>
        <begin position="312"/>
        <end position="373"/>
    </location>
</feature>
<feature type="region of interest" description="Disordered" evidence="11">
    <location>
        <begin position="136"/>
        <end position="299"/>
    </location>
</feature>
<evidence type="ECO:0000256" key="11">
    <source>
        <dbReference type="SAM" id="MobiDB-lite"/>
    </source>
</evidence>
<comment type="subcellular location">
    <subcellularLocation>
        <location evidence="10">Nucleus</location>
    </subcellularLocation>
    <subcellularLocation>
        <location evidence="10">Chromosome</location>
        <location evidence="10">Telomere</location>
    </subcellularLocation>
</comment>
<dbReference type="GO" id="GO:0010833">
    <property type="term" value="P:telomere maintenance via telomere lengthening"/>
    <property type="evidence" value="ECO:0007669"/>
    <property type="project" value="UniProtKB-UniRule"/>
</dbReference>
<dbReference type="InterPro" id="IPR009057">
    <property type="entry name" value="Homeodomain-like_sf"/>
</dbReference>
<feature type="compositionally biased region" description="Basic residues" evidence="11">
    <location>
        <begin position="152"/>
        <end position="164"/>
    </location>
</feature>
<evidence type="ECO:0000256" key="1">
    <source>
        <dbReference type="ARBA" id="ARBA00010467"/>
    </source>
</evidence>
<dbReference type="InterPro" id="IPR039595">
    <property type="entry name" value="TE2IP/Rap1"/>
</dbReference>
<keyword evidence="4 10" id="KW-0779">Telomere</keyword>
<dbReference type="PROSITE" id="PS50172">
    <property type="entry name" value="BRCT"/>
    <property type="match status" value="1"/>
</dbReference>
<reference evidence="13" key="1">
    <citation type="journal article" date="2023" name="Science">
        <title>Genome structures resolve the early diversification of teleost fishes.</title>
        <authorList>
            <person name="Parey E."/>
            <person name="Louis A."/>
            <person name="Montfort J."/>
            <person name="Bouchez O."/>
            <person name="Roques C."/>
            <person name="Iampietro C."/>
            <person name="Lluch J."/>
            <person name="Castinel A."/>
            <person name="Donnadieu C."/>
            <person name="Desvignes T."/>
            <person name="Floi Bucao C."/>
            <person name="Jouanno E."/>
            <person name="Wen M."/>
            <person name="Mejri S."/>
            <person name="Dirks R."/>
            <person name="Jansen H."/>
            <person name="Henkel C."/>
            <person name="Chen W.J."/>
            <person name="Zahm M."/>
            <person name="Cabau C."/>
            <person name="Klopp C."/>
            <person name="Thompson A.W."/>
            <person name="Robinson-Rechavi M."/>
            <person name="Braasch I."/>
            <person name="Lecointre G."/>
            <person name="Bobe J."/>
            <person name="Postlethwait J.H."/>
            <person name="Berthelot C."/>
            <person name="Roest Crollius H."/>
            <person name="Guiguen Y."/>
        </authorList>
    </citation>
    <scope>NUCLEOTIDE SEQUENCE</scope>
    <source>
        <strain evidence="13">WJC10195</strain>
    </source>
</reference>
<comment type="caution">
    <text evidence="13">The sequence shown here is derived from an EMBL/GenBank/DDBJ whole genome shotgun (WGS) entry which is preliminary data.</text>
</comment>
<name>A0A9Q1FL61_SYNKA</name>
<dbReference type="Pfam" id="PF16589">
    <property type="entry name" value="BRCT_2"/>
    <property type="match status" value="1"/>
</dbReference>
<dbReference type="Pfam" id="PF08914">
    <property type="entry name" value="Myb_Rap1"/>
    <property type="match status" value="1"/>
</dbReference>
<dbReference type="PANTHER" id="PTHR16466">
    <property type="entry name" value="TELOMERE REPEAT-BINDING FACTOR 2-INTERACTING PROTEIN 1"/>
    <property type="match status" value="1"/>
</dbReference>
<dbReference type="SUPFAM" id="SSF46689">
    <property type="entry name" value="Homeodomain-like"/>
    <property type="match status" value="1"/>
</dbReference>
<proteinExistence type="inferred from homology"/>
<evidence type="ECO:0000256" key="5">
    <source>
        <dbReference type="ARBA" id="ARBA00023015"/>
    </source>
</evidence>
<dbReference type="Proteomes" id="UP001152622">
    <property type="component" value="Chromosome 5"/>
</dbReference>
<dbReference type="InterPro" id="IPR001357">
    <property type="entry name" value="BRCT_dom"/>
</dbReference>
<keyword evidence="3 10" id="KW-0158">Chromosome</keyword>
<dbReference type="GO" id="GO:0006355">
    <property type="term" value="P:regulation of DNA-templated transcription"/>
    <property type="evidence" value="ECO:0007669"/>
    <property type="project" value="UniProtKB-UniRule"/>
</dbReference>
<feature type="domain" description="BRCT" evidence="12">
    <location>
        <begin position="1"/>
        <end position="76"/>
    </location>
</feature>
<keyword evidence="8 10" id="KW-0539">Nucleus</keyword>
<evidence type="ECO:0000256" key="2">
    <source>
        <dbReference type="ARBA" id="ARBA00017805"/>
    </source>
</evidence>
<evidence type="ECO:0000256" key="9">
    <source>
        <dbReference type="ARBA" id="ARBA00032471"/>
    </source>
</evidence>
<feature type="compositionally biased region" description="Polar residues" evidence="11">
    <location>
        <begin position="237"/>
        <end position="248"/>
    </location>
</feature>
<accession>A0A9Q1FL61</accession>
<comment type="subunit">
    <text evidence="10">Homodimer.</text>
</comment>
<evidence type="ECO:0000259" key="12">
    <source>
        <dbReference type="PROSITE" id="PS50172"/>
    </source>
</evidence>
<dbReference type="GO" id="GO:0070187">
    <property type="term" value="C:shelterin complex"/>
    <property type="evidence" value="ECO:0007669"/>
    <property type="project" value="TreeGrafter"/>
</dbReference>
<dbReference type="InterPro" id="IPR015010">
    <property type="entry name" value="TERF2IP_Myb"/>
</dbReference>
<dbReference type="FunFam" id="1.10.10.60:FF:000246">
    <property type="entry name" value="Telomeric repeat-binding factor 2-interacting protein 1"/>
    <property type="match status" value="1"/>
</dbReference>
<dbReference type="GO" id="GO:0042162">
    <property type="term" value="F:telomeric DNA binding"/>
    <property type="evidence" value="ECO:0007669"/>
    <property type="project" value="TreeGrafter"/>
</dbReference>
<dbReference type="GO" id="GO:0031848">
    <property type="term" value="P:protection from non-homologous end joining at telomere"/>
    <property type="evidence" value="ECO:0007669"/>
    <property type="project" value="TreeGrafter"/>
</dbReference>
<dbReference type="GO" id="GO:0005654">
    <property type="term" value="C:nucleoplasm"/>
    <property type="evidence" value="ECO:0007669"/>
    <property type="project" value="UniProtKB-ARBA"/>
</dbReference>
<dbReference type="InterPro" id="IPR036420">
    <property type="entry name" value="BRCT_dom_sf"/>
</dbReference>
<dbReference type="Gene3D" id="1.10.10.60">
    <property type="entry name" value="Homeodomain-like"/>
    <property type="match status" value="1"/>
</dbReference>
<evidence type="ECO:0000313" key="14">
    <source>
        <dbReference type="Proteomes" id="UP001152622"/>
    </source>
</evidence>
<keyword evidence="6 10" id="KW-0010">Activator</keyword>
<feature type="compositionally biased region" description="Acidic residues" evidence="11">
    <location>
        <begin position="279"/>
        <end position="288"/>
    </location>
</feature>